<dbReference type="PROSITE" id="PS50011">
    <property type="entry name" value="PROTEIN_KINASE_DOM"/>
    <property type="match status" value="1"/>
</dbReference>
<dbReference type="Pfam" id="PF00069">
    <property type="entry name" value="Pkinase"/>
    <property type="match status" value="1"/>
</dbReference>
<dbReference type="InterPro" id="IPR000719">
    <property type="entry name" value="Prot_kinase_dom"/>
</dbReference>
<feature type="domain" description="Protein kinase" evidence="2">
    <location>
        <begin position="24"/>
        <end position="302"/>
    </location>
</feature>
<feature type="region of interest" description="Disordered" evidence="1">
    <location>
        <begin position="460"/>
        <end position="481"/>
    </location>
</feature>
<dbReference type="SUPFAM" id="SSF56112">
    <property type="entry name" value="Protein kinase-like (PK-like)"/>
    <property type="match status" value="1"/>
</dbReference>
<dbReference type="SMART" id="SM00220">
    <property type="entry name" value="S_TKc"/>
    <property type="match status" value="1"/>
</dbReference>
<evidence type="ECO:0000256" key="1">
    <source>
        <dbReference type="SAM" id="MobiDB-lite"/>
    </source>
</evidence>
<comment type="caution">
    <text evidence="3">The sequence shown here is derived from an EMBL/GenBank/DDBJ whole genome shotgun (WGS) entry which is preliminary data.</text>
</comment>
<dbReference type="AlphaFoldDB" id="A0ABD3MIN3"/>
<accession>A0ABD3MIN3</accession>
<protein>
    <recommendedName>
        <fullName evidence="2">Protein kinase domain-containing protein</fullName>
    </recommendedName>
</protein>
<dbReference type="Proteomes" id="UP001530315">
    <property type="component" value="Unassembled WGS sequence"/>
</dbReference>
<evidence type="ECO:0000259" key="2">
    <source>
        <dbReference type="PROSITE" id="PS50011"/>
    </source>
</evidence>
<proteinExistence type="predicted"/>
<evidence type="ECO:0000313" key="4">
    <source>
        <dbReference type="Proteomes" id="UP001530315"/>
    </source>
</evidence>
<name>A0ABD3MIN3_9STRA</name>
<organism evidence="3 4">
    <name type="scientific">Stephanodiscus triporus</name>
    <dbReference type="NCBI Taxonomy" id="2934178"/>
    <lineage>
        <taxon>Eukaryota</taxon>
        <taxon>Sar</taxon>
        <taxon>Stramenopiles</taxon>
        <taxon>Ochrophyta</taxon>
        <taxon>Bacillariophyta</taxon>
        <taxon>Coscinodiscophyceae</taxon>
        <taxon>Thalassiosirophycidae</taxon>
        <taxon>Stephanodiscales</taxon>
        <taxon>Stephanodiscaceae</taxon>
        <taxon>Stephanodiscus</taxon>
    </lineage>
</organism>
<dbReference type="InterPro" id="IPR011009">
    <property type="entry name" value="Kinase-like_dom_sf"/>
</dbReference>
<reference evidence="3 4" key="1">
    <citation type="submission" date="2024-10" db="EMBL/GenBank/DDBJ databases">
        <title>Updated reference genomes for cyclostephanoid diatoms.</title>
        <authorList>
            <person name="Roberts W.R."/>
            <person name="Alverson A.J."/>
        </authorList>
    </citation>
    <scope>NUCLEOTIDE SEQUENCE [LARGE SCALE GENOMIC DNA]</scope>
    <source>
        <strain evidence="3 4">AJA276-08</strain>
    </source>
</reference>
<evidence type="ECO:0000313" key="3">
    <source>
        <dbReference type="EMBL" id="KAL3763467.1"/>
    </source>
</evidence>
<dbReference type="Gene3D" id="1.10.510.10">
    <property type="entry name" value="Transferase(Phosphotransferase) domain 1"/>
    <property type="match status" value="1"/>
</dbReference>
<gene>
    <name evidence="3" type="ORF">ACHAW5_002719</name>
</gene>
<keyword evidence="4" id="KW-1185">Reference proteome</keyword>
<dbReference type="EMBL" id="JALLAZ020001801">
    <property type="protein sequence ID" value="KAL3763467.1"/>
    <property type="molecule type" value="Genomic_DNA"/>
</dbReference>
<sequence>MGCSQSNTAYSALSGTESDYKAAFDEVKTLGEGQNFVQFGLVKLVVKKDSKSQPFAVKVLGKGFTFKDNILYTPMKPGVLKMELDILQVLQGKNYNLALDSIYESSSKVYVVTELCEGGEMLEYTSKNMAEGLRMEDVSRIAYQLLSALDHCDRHNILHRDLKPQNIIPPPSLHTRFKANTKTAELRVIDFGCGIMDDSKGKEHATFAGTPFLISPEVFQKKYTSKTDIFSAGVVLYVLVAGYPENLDYAFDILHSANRDLKTLPGMPKDMPDTFYEMLDKMLLHDWRGRNSAAEMLRDEFVAFYHALVGNGPNRVKMRRTSSMILSGTGEKAALAFGSLNFQRSVTTIMASMMSKTDLLTLLSAVEKKTSSSGNVENKLAVIKVVDLRSILEAMVKTDCLDAIARQNNAHIYDNYSYEYKRLEPFTMDNPTTTADILDSGASSAPRKLQFSTRMLNASTNMGGSSKRLSRKSQSVYIRGT</sequence>
<feature type="compositionally biased region" description="Polar residues" evidence="1">
    <location>
        <begin position="472"/>
        <end position="481"/>
    </location>
</feature>
<dbReference type="PANTHER" id="PTHR44167">
    <property type="entry name" value="OVARIAN-SPECIFIC SERINE/THREONINE-PROTEIN KINASE LOK-RELATED"/>
    <property type="match status" value="1"/>
</dbReference>
<dbReference type="PANTHER" id="PTHR44167:SF24">
    <property type="entry name" value="SERINE_THREONINE-PROTEIN KINASE CHK2"/>
    <property type="match status" value="1"/>
</dbReference>